<evidence type="ECO:0000313" key="2">
    <source>
        <dbReference type="EMBL" id="KAJ2001639.1"/>
    </source>
</evidence>
<comment type="caution">
    <text evidence="2">The sequence shown here is derived from an EMBL/GenBank/DDBJ whole genome shotgun (WGS) entry which is preliminary data.</text>
</comment>
<evidence type="ECO:0000256" key="1">
    <source>
        <dbReference type="SAM" id="MobiDB-lite"/>
    </source>
</evidence>
<dbReference type="OrthoDB" id="1112980at2759"/>
<organism evidence="2 3">
    <name type="scientific">Coemansia thaxteri</name>
    <dbReference type="NCBI Taxonomy" id="2663907"/>
    <lineage>
        <taxon>Eukaryota</taxon>
        <taxon>Fungi</taxon>
        <taxon>Fungi incertae sedis</taxon>
        <taxon>Zoopagomycota</taxon>
        <taxon>Kickxellomycotina</taxon>
        <taxon>Kickxellomycetes</taxon>
        <taxon>Kickxellales</taxon>
        <taxon>Kickxellaceae</taxon>
        <taxon>Coemansia</taxon>
    </lineage>
</organism>
<dbReference type="EMBL" id="JANBQF010000383">
    <property type="protein sequence ID" value="KAJ2001639.1"/>
    <property type="molecule type" value="Genomic_DNA"/>
</dbReference>
<reference evidence="2" key="1">
    <citation type="submission" date="2022-07" db="EMBL/GenBank/DDBJ databases">
        <title>Phylogenomic reconstructions and comparative analyses of Kickxellomycotina fungi.</title>
        <authorList>
            <person name="Reynolds N.K."/>
            <person name="Stajich J.E."/>
            <person name="Barry K."/>
            <person name="Grigoriev I.V."/>
            <person name="Crous P."/>
            <person name="Smith M.E."/>
        </authorList>
    </citation>
    <scope>NUCLEOTIDE SEQUENCE</scope>
    <source>
        <strain evidence="2">IMI 214461</strain>
    </source>
</reference>
<dbReference type="AlphaFoldDB" id="A0A9W8EIL1"/>
<dbReference type="GO" id="GO:0000492">
    <property type="term" value="P:box C/D snoRNP assembly"/>
    <property type="evidence" value="ECO:0007669"/>
    <property type="project" value="InterPro"/>
</dbReference>
<dbReference type="PANTHER" id="PTHR28674">
    <property type="entry name" value="SIMILAR TO DNA SEGMENT, CHR 10, WAYNE STATE UNIVERSITY 102,-EXPRESSED"/>
    <property type="match status" value="1"/>
</dbReference>
<dbReference type="Proteomes" id="UP001150907">
    <property type="component" value="Unassembled WGS sequence"/>
</dbReference>
<name>A0A9W8EIL1_9FUNG</name>
<gene>
    <name evidence="2" type="ORF">H4R26_004029</name>
</gene>
<proteinExistence type="predicted"/>
<dbReference type="PANTHER" id="PTHR28674:SF1">
    <property type="entry name" value="NOP PROTEIN CHAPERONE 1"/>
    <property type="match status" value="1"/>
</dbReference>
<sequence length="123" mass="13497">MAEANQQLQADIAKDPRRWDIENVGESEGQYIEMDLGLGVFDMKPKADDRAPEDIHIPTRADMADDCASEDGDSSVRIVLDPSSIASRHRTIKPQIEMLSSKALPETCDSDDDDSDKSDASMG</sequence>
<evidence type="ECO:0000313" key="3">
    <source>
        <dbReference type="Proteomes" id="UP001150907"/>
    </source>
</evidence>
<dbReference type="Pfam" id="PF15370">
    <property type="entry name" value="NOPCHAP1"/>
    <property type="match status" value="1"/>
</dbReference>
<accession>A0A9W8EIL1</accession>
<feature type="region of interest" description="Disordered" evidence="1">
    <location>
        <begin position="96"/>
        <end position="123"/>
    </location>
</feature>
<protein>
    <submittedName>
        <fullName evidence="2">Uncharacterized protein</fullName>
    </submittedName>
</protein>
<dbReference type="InterPro" id="IPR027921">
    <property type="entry name" value="NOPCHAP1"/>
</dbReference>
<keyword evidence="3" id="KW-1185">Reference proteome</keyword>
<dbReference type="GO" id="GO:0062064">
    <property type="term" value="F:box C/D methylation guide snoRNP complex binding"/>
    <property type="evidence" value="ECO:0007669"/>
    <property type="project" value="TreeGrafter"/>
</dbReference>